<feature type="transmembrane region" description="Helical" evidence="5">
    <location>
        <begin position="164"/>
        <end position="188"/>
    </location>
</feature>
<feature type="transmembrane region" description="Helical" evidence="5">
    <location>
        <begin position="131"/>
        <end position="152"/>
    </location>
</feature>
<dbReference type="EMBL" id="QSFD01000001">
    <property type="protein sequence ID" value="RHA20818.1"/>
    <property type="molecule type" value="Genomic_DNA"/>
</dbReference>
<dbReference type="RefSeq" id="WP_117900247.1">
    <property type="nucleotide sequence ID" value="NZ_CATWJF010000004.1"/>
</dbReference>
<dbReference type="Pfam" id="PF04893">
    <property type="entry name" value="Yip1"/>
    <property type="match status" value="1"/>
</dbReference>
<protein>
    <submittedName>
        <fullName evidence="7">YIP1 family protein</fullName>
    </submittedName>
</protein>
<evidence type="ECO:0000259" key="6">
    <source>
        <dbReference type="Pfam" id="PF04893"/>
    </source>
</evidence>
<comment type="caution">
    <text evidence="7">The sequence shown here is derived from an EMBL/GenBank/DDBJ whole genome shotgun (WGS) entry which is preliminary data.</text>
</comment>
<evidence type="ECO:0000256" key="5">
    <source>
        <dbReference type="SAM" id="Phobius"/>
    </source>
</evidence>
<reference evidence="7 8" key="1">
    <citation type="submission" date="2018-08" db="EMBL/GenBank/DDBJ databases">
        <title>A genome reference for cultivated species of the human gut microbiota.</title>
        <authorList>
            <person name="Zou Y."/>
            <person name="Xue W."/>
            <person name="Luo G."/>
        </authorList>
    </citation>
    <scope>NUCLEOTIDE SEQUENCE [LARGE SCALE GENOMIC DNA]</scope>
    <source>
        <strain evidence="7 8">AM44-11BH</strain>
    </source>
</reference>
<evidence type="ECO:0000256" key="3">
    <source>
        <dbReference type="ARBA" id="ARBA00022989"/>
    </source>
</evidence>
<comment type="subcellular location">
    <subcellularLocation>
        <location evidence="1">Membrane</location>
        <topology evidence="1">Multi-pass membrane protein</topology>
    </subcellularLocation>
</comment>
<proteinExistence type="predicted"/>
<keyword evidence="8" id="KW-1185">Reference proteome</keyword>
<dbReference type="AlphaFoldDB" id="A0A413RDG4"/>
<accession>A0A413RDG4</accession>
<dbReference type="InterPro" id="IPR006977">
    <property type="entry name" value="Yip1_dom"/>
</dbReference>
<feature type="domain" description="Yip1" evidence="6">
    <location>
        <begin position="11"/>
        <end position="181"/>
    </location>
</feature>
<keyword evidence="2 5" id="KW-0812">Transmembrane</keyword>
<organism evidence="7 8">
    <name type="scientific">Eubacterium ventriosum</name>
    <dbReference type="NCBI Taxonomy" id="39496"/>
    <lineage>
        <taxon>Bacteria</taxon>
        <taxon>Bacillati</taxon>
        <taxon>Bacillota</taxon>
        <taxon>Clostridia</taxon>
        <taxon>Eubacteriales</taxon>
        <taxon>Eubacteriaceae</taxon>
        <taxon>Eubacterium</taxon>
    </lineage>
</organism>
<dbReference type="GO" id="GO:0016020">
    <property type="term" value="C:membrane"/>
    <property type="evidence" value="ECO:0007669"/>
    <property type="project" value="UniProtKB-SubCell"/>
</dbReference>
<gene>
    <name evidence="7" type="ORF">DW944_01220</name>
</gene>
<dbReference type="Proteomes" id="UP000284779">
    <property type="component" value="Unassembled WGS sequence"/>
</dbReference>
<feature type="transmembrane region" description="Helical" evidence="5">
    <location>
        <begin position="71"/>
        <end position="91"/>
    </location>
</feature>
<name>A0A413RDG4_9FIRM</name>
<evidence type="ECO:0000313" key="7">
    <source>
        <dbReference type="EMBL" id="RHA20818.1"/>
    </source>
</evidence>
<evidence type="ECO:0000256" key="1">
    <source>
        <dbReference type="ARBA" id="ARBA00004141"/>
    </source>
</evidence>
<keyword evidence="3 5" id="KW-1133">Transmembrane helix</keyword>
<feature type="transmembrane region" description="Helical" evidence="5">
    <location>
        <begin position="103"/>
        <end position="125"/>
    </location>
</feature>
<feature type="transmembrane region" description="Helical" evidence="5">
    <location>
        <begin position="31"/>
        <end position="51"/>
    </location>
</feature>
<evidence type="ECO:0000313" key="8">
    <source>
        <dbReference type="Proteomes" id="UP000284779"/>
    </source>
</evidence>
<evidence type="ECO:0000256" key="2">
    <source>
        <dbReference type="ARBA" id="ARBA00022692"/>
    </source>
</evidence>
<keyword evidence="4 5" id="KW-0472">Membrane</keyword>
<sequence>MLKEKVKYAFYTITHPSNGFYEIRHRQKGSVPLAILFVFLFAVCFSANRQYAGFVVNFVNPMEVNSLTEMITVFVLFILFCVGNWSVTCLMNGEGRFKDIVTMTGYSMLPMILTQIPAIIISNFVVQDEEAYYYLILYFGIAWFVLLVITGVMTIHNYTFGKTLITLICTFVAMFIIIFIALLLYSLLTQVIAFVQSVYNEIVLRM</sequence>
<evidence type="ECO:0000256" key="4">
    <source>
        <dbReference type="ARBA" id="ARBA00023136"/>
    </source>
</evidence>